<keyword evidence="3 11" id="KW-0812">Transmembrane</keyword>
<dbReference type="Pfam" id="PF23457">
    <property type="entry name" value="LysM2_NFP"/>
    <property type="match status" value="1"/>
</dbReference>
<dbReference type="PROSITE" id="PS00108">
    <property type="entry name" value="PROTEIN_KINASE_ST"/>
    <property type="match status" value="1"/>
</dbReference>
<dbReference type="Pfam" id="PF00069">
    <property type="entry name" value="Pkinase"/>
    <property type="match status" value="1"/>
</dbReference>
<proteinExistence type="predicted"/>
<evidence type="ECO:0000256" key="2">
    <source>
        <dbReference type="ARBA" id="ARBA00022475"/>
    </source>
</evidence>
<dbReference type="SMART" id="SM00220">
    <property type="entry name" value="S_TKc"/>
    <property type="match status" value="1"/>
</dbReference>
<dbReference type="SUPFAM" id="SSF56112">
    <property type="entry name" value="Protein kinase-like (PK-like)"/>
    <property type="match status" value="1"/>
</dbReference>
<dbReference type="GO" id="GO:0005886">
    <property type="term" value="C:plasma membrane"/>
    <property type="evidence" value="ECO:0007669"/>
    <property type="project" value="UniProtKB-SubCell"/>
</dbReference>
<keyword evidence="4" id="KW-0732">Signal</keyword>
<dbReference type="InterPro" id="IPR059144">
    <property type="entry name" value="NFP_LysM3"/>
</dbReference>
<dbReference type="PANTHER" id="PTHR45927:SF15">
    <property type="entry name" value="SERINE_THREONINE RECEPTOR-LIKE KINASE NFP"/>
    <property type="match status" value="1"/>
</dbReference>
<name>A0AAP0E4X1_9MAGN</name>
<evidence type="ECO:0000256" key="8">
    <source>
        <dbReference type="ARBA" id="ARBA00023136"/>
    </source>
</evidence>
<evidence type="ECO:0000313" key="14">
    <source>
        <dbReference type="Proteomes" id="UP001419268"/>
    </source>
</evidence>
<feature type="domain" description="Protein kinase" evidence="12">
    <location>
        <begin position="207"/>
        <end position="531"/>
    </location>
</feature>
<dbReference type="FunFam" id="1.10.510.10:FF:000468">
    <property type="entry name" value="PTI1-like tyrosine-protein kinase 3"/>
    <property type="match status" value="1"/>
</dbReference>
<evidence type="ECO:0000256" key="1">
    <source>
        <dbReference type="ARBA" id="ARBA00004162"/>
    </source>
</evidence>
<evidence type="ECO:0000256" key="5">
    <source>
        <dbReference type="ARBA" id="ARBA00022741"/>
    </source>
</evidence>
<feature type="region of interest" description="Disordered" evidence="10">
    <location>
        <begin position="179"/>
        <end position="201"/>
    </location>
</feature>
<sequence>MFNIGRPTIAQSSNLSSSLSLSTPLSPNTSLFIPITCSCNPISNSTSTSTSSYSSSNFTYKIKPVDTFYLVSTQNFQNLTNYVAVEVFNPTLVPENLDVGVDVIFPLFCKCPTEAQLRNGVRFLVTYVFQPDDTLSSVAEKFGADLGGVVSTNGVNISVYETIFLPMSRLPNISQPIVVPTNGSTNSGGNTNSSGGGDDDDDGRKRVVIGLGVGVGVLGVVLVGVVLWVCCRGGVGLERERERDENVRRVFGIEEVKGATGEFDSSCLIHGSVFKGFIGGECYAIKRMKWNAYEELKILQKVNHGNLVKLEGFSVDPDDGNCYLVYEYVENGSLDAWLHGDRPSKKKLNWKTRLRIAIDVANALQYIHEHTRPTVVHKDVKSSNILLDGNMRAKLANFGLARSGCNAITMHIVGTQGYIAPEYLIDGVVTTKMDVFAFGVVLLELVSGREAIDEEGRVLWSDIDIVLNGTDGEKNEKVKGWMDGTLLQDDLTIDGVMNVMAVALACLQKDPSRRPNMVEVVYTLCKTNDLYSDFSEDGLSVTTVSAR</sequence>
<dbReference type="Pfam" id="PF23462">
    <property type="entry name" value="LysM3_NFP"/>
    <property type="match status" value="1"/>
</dbReference>
<dbReference type="PROSITE" id="PS50011">
    <property type="entry name" value="PROTEIN_KINASE_DOM"/>
    <property type="match status" value="1"/>
</dbReference>
<organism evidence="13 14">
    <name type="scientific">Stephania cephalantha</name>
    <dbReference type="NCBI Taxonomy" id="152367"/>
    <lineage>
        <taxon>Eukaryota</taxon>
        <taxon>Viridiplantae</taxon>
        <taxon>Streptophyta</taxon>
        <taxon>Embryophyta</taxon>
        <taxon>Tracheophyta</taxon>
        <taxon>Spermatophyta</taxon>
        <taxon>Magnoliopsida</taxon>
        <taxon>Ranunculales</taxon>
        <taxon>Menispermaceae</taxon>
        <taxon>Menispermoideae</taxon>
        <taxon>Cissampelideae</taxon>
        <taxon>Stephania</taxon>
    </lineage>
</organism>
<dbReference type="InterPro" id="IPR052611">
    <property type="entry name" value="Plant_RLK_LysM"/>
</dbReference>
<dbReference type="GO" id="GO:0005524">
    <property type="term" value="F:ATP binding"/>
    <property type="evidence" value="ECO:0007669"/>
    <property type="project" value="UniProtKB-KW"/>
</dbReference>
<keyword evidence="5" id="KW-0547">Nucleotide-binding</keyword>
<gene>
    <name evidence="13" type="ORF">Scep_029235</name>
</gene>
<keyword evidence="14" id="KW-1185">Reference proteome</keyword>
<evidence type="ECO:0000256" key="4">
    <source>
        <dbReference type="ARBA" id="ARBA00022729"/>
    </source>
</evidence>
<keyword evidence="9" id="KW-1015">Disulfide bond</keyword>
<dbReference type="InterPro" id="IPR011009">
    <property type="entry name" value="Kinase-like_dom_sf"/>
</dbReference>
<dbReference type="Gene3D" id="3.30.200.20">
    <property type="entry name" value="Phosphorylase Kinase, domain 1"/>
    <property type="match status" value="1"/>
</dbReference>
<comment type="subcellular location">
    <subcellularLocation>
        <location evidence="1">Cell membrane</location>
        <topology evidence="1">Single-pass membrane protein</topology>
    </subcellularLocation>
</comment>
<dbReference type="InterPro" id="IPR000719">
    <property type="entry name" value="Prot_kinase_dom"/>
</dbReference>
<feature type="transmembrane region" description="Helical" evidence="11">
    <location>
        <begin position="207"/>
        <end position="229"/>
    </location>
</feature>
<evidence type="ECO:0000259" key="12">
    <source>
        <dbReference type="PROSITE" id="PS50011"/>
    </source>
</evidence>
<evidence type="ECO:0000256" key="10">
    <source>
        <dbReference type="SAM" id="MobiDB-lite"/>
    </source>
</evidence>
<dbReference type="EMBL" id="JBBNAG010000013">
    <property type="protein sequence ID" value="KAK9082764.1"/>
    <property type="molecule type" value="Genomic_DNA"/>
</dbReference>
<dbReference type="InterPro" id="IPR059143">
    <property type="entry name" value="NFP_LysM2"/>
</dbReference>
<keyword evidence="6" id="KW-0067">ATP-binding</keyword>
<accession>A0AAP0E4X1</accession>
<evidence type="ECO:0000256" key="9">
    <source>
        <dbReference type="ARBA" id="ARBA00023157"/>
    </source>
</evidence>
<dbReference type="GO" id="GO:0004672">
    <property type="term" value="F:protein kinase activity"/>
    <property type="evidence" value="ECO:0007669"/>
    <property type="project" value="InterPro"/>
</dbReference>
<keyword evidence="7 11" id="KW-1133">Transmembrane helix</keyword>
<evidence type="ECO:0000256" key="7">
    <source>
        <dbReference type="ARBA" id="ARBA00022989"/>
    </source>
</evidence>
<comment type="caution">
    <text evidence="13">The sequence shown here is derived from an EMBL/GenBank/DDBJ whole genome shotgun (WGS) entry which is preliminary data.</text>
</comment>
<dbReference type="Proteomes" id="UP001419268">
    <property type="component" value="Unassembled WGS sequence"/>
</dbReference>
<dbReference type="AlphaFoldDB" id="A0AAP0E4X1"/>
<feature type="compositionally biased region" description="Low complexity" evidence="10">
    <location>
        <begin position="181"/>
        <end position="193"/>
    </location>
</feature>
<dbReference type="PANTHER" id="PTHR45927">
    <property type="entry name" value="LYSM-DOMAIN RECEPTOR-LIKE KINASE-RELATED"/>
    <property type="match status" value="1"/>
</dbReference>
<keyword evidence="8 11" id="KW-0472">Membrane</keyword>
<evidence type="ECO:0000313" key="13">
    <source>
        <dbReference type="EMBL" id="KAK9082764.1"/>
    </source>
</evidence>
<keyword evidence="2" id="KW-1003">Cell membrane</keyword>
<protein>
    <recommendedName>
        <fullName evidence="12">Protein kinase domain-containing protein</fullName>
    </recommendedName>
</protein>
<evidence type="ECO:0000256" key="3">
    <source>
        <dbReference type="ARBA" id="ARBA00022692"/>
    </source>
</evidence>
<dbReference type="Gene3D" id="1.10.510.10">
    <property type="entry name" value="Transferase(Phosphotransferase) domain 1"/>
    <property type="match status" value="1"/>
</dbReference>
<reference evidence="13 14" key="1">
    <citation type="submission" date="2024-01" db="EMBL/GenBank/DDBJ databases">
        <title>Genome assemblies of Stephania.</title>
        <authorList>
            <person name="Yang L."/>
        </authorList>
    </citation>
    <scope>NUCLEOTIDE SEQUENCE [LARGE SCALE GENOMIC DNA]</scope>
    <source>
        <strain evidence="13">JXDWG</strain>
        <tissue evidence="13">Leaf</tissue>
    </source>
</reference>
<evidence type="ECO:0000256" key="11">
    <source>
        <dbReference type="SAM" id="Phobius"/>
    </source>
</evidence>
<evidence type="ECO:0000256" key="6">
    <source>
        <dbReference type="ARBA" id="ARBA00022840"/>
    </source>
</evidence>
<dbReference type="InterPro" id="IPR008271">
    <property type="entry name" value="Ser/Thr_kinase_AS"/>
</dbReference>